<sequence length="86" mass="9595">MAPPAADLRKIGMEGFALIDKFYAPSRRCSANDAFHGRRERSWVEDPLVTLNSKDAVFHYGGISAVNYTKGKPQNRWGTPSLPNFP</sequence>
<proteinExistence type="predicted"/>
<dbReference type="Proteomes" id="UP001367508">
    <property type="component" value="Unassembled WGS sequence"/>
</dbReference>
<organism evidence="1 2">
    <name type="scientific">Canavalia gladiata</name>
    <name type="common">Sword bean</name>
    <name type="synonym">Dolichos gladiatus</name>
    <dbReference type="NCBI Taxonomy" id="3824"/>
    <lineage>
        <taxon>Eukaryota</taxon>
        <taxon>Viridiplantae</taxon>
        <taxon>Streptophyta</taxon>
        <taxon>Embryophyta</taxon>
        <taxon>Tracheophyta</taxon>
        <taxon>Spermatophyta</taxon>
        <taxon>Magnoliopsida</taxon>
        <taxon>eudicotyledons</taxon>
        <taxon>Gunneridae</taxon>
        <taxon>Pentapetalae</taxon>
        <taxon>rosids</taxon>
        <taxon>fabids</taxon>
        <taxon>Fabales</taxon>
        <taxon>Fabaceae</taxon>
        <taxon>Papilionoideae</taxon>
        <taxon>50 kb inversion clade</taxon>
        <taxon>NPAAA clade</taxon>
        <taxon>indigoferoid/millettioid clade</taxon>
        <taxon>Phaseoleae</taxon>
        <taxon>Canavalia</taxon>
    </lineage>
</organism>
<protein>
    <submittedName>
        <fullName evidence="1">Uncharacterized protein</fullName>
    </submittedName>
</protein>
<evidence type="ECO:0000313" key="1">
    <source>
        <dbReference type="EMBL" id="KAK7329479.1"/>
    </source>
</evidence>
<name>A0AAN9QC11_CANGL</name>
<accession>A0AAN9QC11</accession>
<keyword evidence="2" id="KW-1185">Reference proteome</keyword>
<dbReference type="EMBL" id="JAYMYQ010000005">
    <property type="protein sequence ID" value="KAK7329479.1"/>
    <property type="molecule type" value="Genomic_DNA"/>
</dbReference>
<evidence type="ECO:0000313" key="2">
    <source>
        <dbReference type="Proteomes" id="UP001367508"/>
    </source>
</evidence>
<comment type="caution">
    <text evidence="1">The sequence shown here is derived from an EMBL/GenBank/DDBJ whole genome shotgun (WGS) entry which is preliminary data.</text>
</comment>
<gene>
    <name evidence="1" type="ORF">VNO77_23648</name>
</gene>
<dbReference type="AlphaFoldDB" id="A0AAN9QC11"/>
<reference evidence="1 2" key="1">
    <citation type="submission" date="2024-01" db="EMBL/GenBank/DDBJ databases">
        <title>The genomes of 5 underutilized Papilionoideae crops provide insights into root nodulation and disease resistanc.</title>
        <authorList>
            <person name="Jiang F."/>
        </authorList>
    </citation>
    <scope>NUCLEOTIDE SEQUENCE [LARGE SCALE GENOMIC DNA]</scope>
    <source>
        <strain evidence="1">LVBAO_FW01</strain>
        <tissue evidence="1">Leaves</tissue>
    </source>
</reference>